<name>A0A8B7YFJ9_ACAPL</name>
<dbReference type="OMA" id="VESQNTH"/>
<dbReference type="KEGG" id="aplc:110979670"/>
<sequence>MQDKYVAMRQQTHRAPHSCKANERLGEKESEEASARGGVAKEKRNPDPLPRIRVEECGLTVDMRKRRDGQSRPSKDRDQLDGKTSKTTSPFRAGANSEKNQAEGPTACLRERRFAEGKDGPNGQTVVSERRFSTEFVDSLRIGKADGHALTRGQALPGPIEPRPVPRMRYSKGAPLSRSIGDAVDTFQSRRAVSIGAVSSRERVVIRRLAAKRSETVSASQDLMSLSTDRGRRSSERLQQRTSLRDRRCHSMEDTRSRLGMVSRKYKRGGSTHWDDFDFHLTYVSPHDMARELRSRSGVDDFVGDILDKTRRSTPGERGGSSGTSDGSSVVHSVDCPMCHLYEPSRFGHVCPPNTPLKQLDRNDEVP</sequence>
<gene>
    <name evidence="3" type="primary">LOC110979670</name>
</gene>
<feature type="region of interest" description="Disordered" evidence="1">
    <location>
        <begin position="1"/>
        <end position="108"/>
    </location>
</feature>
<reference evidence="3" key="1">
    <citation type="submission" date="2025-08" db="UniProtKB">
        <authorList>
            <consortium name="RefSeq"/>
        </authorList>
    </citation>
    <scope>IDENTIFICATION</scope>
</reference>
<evidence type="ECO:0000256" key="1">
    <source>
        <dbReference type="SAM" id="MobiDB-lite"/>
    </source>
</evidence>
<feature type="region of interest" description="Disordered" evidence="1">
    <location>
        <begin position="307"/>
        <end position="330"/>
    </location>
</feature>
<organism evidence="2 3">
    <name type="scientific">Acanthaster planci</name>
    <name type="common">Crown-of-thorns starfish</name>
    <dbReference type="NCBI Taxonomy" id="133434"/>
    <lineage>
        <taxon>Eukaryota</taxon>
        <taxon>Metazoa</taxon>
        <taxon>Echinodermata</taxon>
        <taxon>Eleutherozoa</taxon>
        <taxon>Asterozoa</taxon>
        <taxon>Asteroidea</taxon>
        <taxon>Valvatacea</taxon>
        <taxon>Valvatida</taxon>
        <taxon>Acanthasteridae</taxon>
        <taxon>Acanthaster</taxon>
    </lineage>
</organism>
<accession>A0A8B7YFJ9</accession>
<dbReference type="OrthoDB" id="10117827at2759"/>
<feature type="compositionally biased region" description="Polar residues" evidence="1">
    <location>
        <begin position="217"/>
        <end position="228"/>
    </location>
</feature>
<dbReference type="AlphaFoldDB" id="A0A8B7YFJ9"/>
<feature type="compositionally biased region" description="Basic and acidic residues" evidence="1">
    <location>
        <begin position="20"/>
        <end position="84"/>
    </location>
</feature>
<keyword evidence="2" id="KW-1185">Reference proteome</keyword>
<dbReference type="GeneID" id="110979670"/>
<feature type="compositionally biased region" description="Basic and acidic residues" evidence="1">
    <location>
        <begin position="229"/>
        <end position="250"/>
    </location>
</feature>
<dbReference type="Proteomes" id="UP000694845">
    <property type="component" value="Unplaced"/>
</dbReference>
<protein>
    <submittedName>
        <fullName evidence="3">Uncharacterized protein LOC110979670</fullName>
    </submittedName>
</protein>
<proteinExistence type="predicted"/>
<feature type="region of interest" description="Disordered" evidence="1">
    <location>
        <begin position="217"/>
        <end position="250"/>
    </location>
</feature>
<evidence type="ECO:0000313" key="3">
    <source>
        <dbReference type="RefSeq" id="XP_022091372.1"/>
    </source>
</evidence>
<dbReference type="RefSeq" id="XP_022091372.1">
    <property type="nucleotide sequence ID" value="XM_022235680.1"/>
</dbReference>
<evidence type="ECO:0000313" key="2">
    <source>
        <dbReference type="Proteomes" id="UP000694845"/>
    </source>
</evidence>